<gene>
    <name evidence="1" type="ORF">QJS10_CPB20g01738</name>
</gene>
<organism evidence="1 2">
    <name type="scientific">Acorus calamus</name>
    <name type="common">Sweet flag</name>
    <dbReference type="NCBI Taxonomy" id="4465"/>
    <lineage>
        <taxon>Eukaryota</taxon>
        <taxon>Viridiplantae</taxon>
        <taxon>Streptophyta</taxon>
        <taxon>Embryophyta</taxon>
        <taxon>Tracheophyta</taxon>
        <taxon>Spermatophyta</taxon>
        <taxon>Magnoliopsida</taxon>
        <taxon>Liliopsida</taxon>
        <taxon>Acoraceae</taxon>
        <taxon>Acorus</taxon>
    </lineage>
</organism>
<dbReference type="AlphaFoldDB" id="A0AAV9C9T3"/>
<evidence type="ECO:0000313" key="1">
    <source>
        <dbReference type="EMBL" id="KAK1285181.1"/>
    </source>
</evidence>
<evidence type="ECO:0000313" key="2">
    <source>
        <dbReference type="Proteomes" id="UP001180020"/>
    </source>
</evidence>
<proteinExistence type="predicted"/>
<dbReference type="InterPro" id="IPR012386">
    <property type="entry name" value="Cyclic-nucl_3Pdiesterase"/>
</dbReference>
<dbReference type="PANTHER" id="PTHR28141:SF1">
    <property type="entry name" value="2',3'-CYCLIC-NUCLEOTIDE 3'-PHOSPHODIESTERASE"/>
    <property type="match status" value="1"/>
</dbReference>
<dbReference type="GO" id="GO:0004113">
    <property type="term" value="F:2',3'-cyclic-nucleotide 3'-phosphodiesterase activity"/>
    <property type="evidence" value="ECO:0007669"/>
    <property type="project" value="TreeGrafter"/>
</dbReference>
<accession>A0AAV9C9T3</accession>
<dbReference type="Gene3D" id="3.90.1140.10">
    <property type="entry name" value="Cyclic phosphodiesterase"/>
    <property type="match status" value="1"/>
</dbReference>
<name>A0AAV9C9T3_ACOCL</name>
<dbReference type="InterPro" id="IPR009097">
    <property type="entry name" value="Cyclic_Pdiesterase"/>
</dbReference>
<sequence>MAAEEVEEVYSVWAIPPEGEVRDRLRRLMEGLRSDHGGPAFEPHVTVVGAIRLKRSDAVSRFRAACEGLRPYIAQVESVSRGGFFFQCVYLLLQPSPEVIKASEHCCSHFGYMNSTPYMPHLSLLYGELADEEKEKAIERVKALDQSICKLCFQVSTLALYRTDTEDKTLQSWEKVTEYNLF</sequence>
<keyword evidence="2" id="KW-1185">Reference proteome</keyword>
<dbReference type="GO" id="GO:0009187">
    <property type="term" value="P:cyclic nucleotide metabolic process"/>
    <property type="evidence" value="ECO:0007669"/>
    <property type="project" value="TreeGrafter"/>
</dbReference>
<reference evidence="1" key="2">
    <citation type="submission" date="2023-06" db="EMBL/GenBank/DDBJ databases">
        <authorList>
            <person name="Ma L."/>
            <person name="Liu K.-W."/>
            <person name="Li Z."/>
            <person name="Hsiao Y.-Y."/>
            <person name="Qi Y."/>
            <person name="Fu T."/>
            <person name="Tang G."/>
            <person name="Zhang D."/>
            <person name="Sun W.-H."/>
            <person name="Liu D.-K."/>
            <person name="Li Y."/>
            <person name="Chen G.-Z."/>
            <person name="Liu X.-D."/>
            <person name="Liao X.-Y."/>
            <person name="Jiang Y.-T."/>
            <person name="Yu X."/>
            <person name="Hao Y."/>
            <person name="Huang J."/>
            <person name="Zhao X.-W."/>
            <person name="Ke S."/>
            <person name="Chen Y.-Y."/>
            <person name="Wu W.-L."/>
            <person name="Hsu J.-L."/>
            <person name="Lin Y.-F."/>
            <person name="Huang M.-D."/>
            <person name="Li C.-Y."/>
            <person name="Huang L."/>
            <person name="Wang Z.-W."/>
            <person name="Zhao X."/>
            <person name="Zhong W.-Y."/>
            <person name="Peng D.-H."/>
            <person name="Ahmad S."/>
            <person name="Lan S."/>
            <person name="Zhang J.-S."/>
            <person name="Tsai W.-C."/>
            <person name="Van De Peer Y."/>
            <person name="Liu Z.-J."/>
        </authorList>
    </citation>
    <scope>NUCLEOTIDE SEQUENCE</scope>
    <source>
        <strain evidence="1">CP</strain>
        <tissue evidence="1">Leaves</tissue>
    </source>
</reference>
<dbReference type="PANTHER" id="PTHR28141">
    <property type="entry name" value="2',3'-CYCLIC-NUCLEOTIDE 3'-PHOSPHODIESTERASE"/>
    <property type="match status" value="1"/>
</dbReference>
<dbReference type="EMBL" id="JAUJYO010000020">
    <property type="protein sequence ID" value="KAK1285181.1"/>
    <property type="molecule type" value="Genomic_DNA"/>
</dbReference>
<dbReference type="SUPFAM" id="SSF55144">
    <property type="entry name" value="LigT-like"/>
    <property type="match status" value="1"/>
</dbReference>
<protein>
    <submittedName>
        <fullName evidence="1">Cyclic phosphodiesterase</fullName>
    </submittedName>
</protein>
<dbReference type="Pfam" id="PF13563">
    <property type="entry name" value="2_5_RNA_ligase2"/>
    <property type="match status" value="1"/>
</dbReference>
<dbReference type="Proteomes" id="UP001180020">
    <property type="component" value="Unassembled WGS sequence"/>
</dbReference>
<dbReference type="PIRSF" id="PIRSF017903">
    <property type="entry name" value="CPDase_plant"/>
    <property type="match status" value="1"/>
</dbReference>
<dbReference type="FunFam" id="3.90.1140.10:FF:000007">
    <property type="entry name" value="Cyclic phosphodiesterase"/>
    <property type="match status" value="1"/>
</dbReference>
<comment type="caution">
    <text evidence="1">The sequence shown here is derived from an EMBL/GenBank/DDBJ whole genome shotgun (WGS) entry which is preliminary data.</text>
</comment>
<reference evidence="1" key="1">
    <citation type="journal article" date="2023" name="Nat. Commun.">
        <title>Diploid and tetraploid genomes of Acorus and the evolution of monocots.</title>
        <authorList>
            <person name="Ma L."/>
            <person name="Liu K.W."/>
            <person name="Li Z."/>
            <person name="Hsiao Y.Y."/>
            <person name="Qi Y."/>
            <person name="Fu T."/>
            <person name="Tang G.D."/>
            <person name="Zhang D."/>
            <person name="Sun W.H."/>
            <person name="Liu D.K."/>
            <person name="Li Y."/>
            <person name="Chen G.Z."/>
            <person name="Liu X.D."/>
            <person name="Liao X.Y."/>
            <person name="Jiang Y.T."/>
            <person name="Yu X."/>
            <person name="Hao Y."/>
            <person name="Huang J."/>
            <person name="Zhao X.W."/>
            <person name="Ke S."/>
            <person name="Chen Y.Y."/>
            <person name="Wu W.L."/>
            <person name="Hsu J.L."/>
            <person name="Lin Y.F."/>
            <person name="Huang M.D."/>
            <person name="Li C.Y."/>
            <person name="Huang L."/>
            <person name="Wang Z.W."/>
            <person name="Zhao X."/>
            <person name="Zhong W.Y."/>
            <person name="Peng D.H."/>
            <person name="Ahmad S."/>
            <person name="Lan S."/>
            <person name="Zhang J.S."/>
            <person name="Tsai W.C."/>
            <person name="Van de Peer Y."/>
            <person name="Liu Z.J."/>
        </authorList>
    </citation>
    <scope>NUCLEOTIDE SEQUENCE</scope>
    <source>
        <strain evidence="1">CP</strain>
    </source>
</reference>